<keyword evidence="2 6" id="KW-0889">Transcription antitermination</keyword>
<dbReference type="GO" id="GO:0003723">
    <property type="term" value="F:RNA binding"/>
    <property type="evidence" value="ECO:0007669"/>
    <property type="project" value="UniProtKB-UniRule"/>
</dbReference>
<comment type="function">
    <text evidence="6">Involved in transcription antitermination. Required for transcription of ribosomal RNA (rRNA) genes. Binds specifically to the boxA antiterminator sequence of the ribosomal RNA (rrn) operons.</text>
</comment>
<keyword evidence="9" id="KW-1185">Reference proteome</keyword>
<evidence type="ECO:0000256" key="1">
    <source>
        <dbReference type="ARBA" id="ARBA00005952"/>
    </source>
</evidence>
<keyword evidence="5 6" id="KW-0804">Transcription</keyword>
<evidence type="ECO:0000313" key="9">
    <source>
        <dbReference type="Proteomes" id="UP000194798"/>
    </source>
</evidence>
<dbReference type="InterPro" id="IPR035926">
    <property type="entry name" value="NusB-like_sf"/>
</dbReference>
<dbReference type="NCBIfam" id="TIGR01951">
    <property type="entry name" value="nusB"/>
    <property type="match status" value="1"/>
</dbReference>
<dbReference type="InterPro" id="IPR006027">
    <property type="entry name" value="NusB_RsmB_TIM44"/>
</dbReference>
<keyword evidence="3 6" id="KW-0694">RNA-binding</keyword>
<evidence type="ECO:0000256" key="4">
    <source>
        <dbReference type="ARBA" id="ARBA00023015"/>
    </source>
</evidence>
<dbReference type="InterPro" id="IPR011605">
    <property type="entry name" value="NusB_fam"/>
</dbReference>
<gene>
    <name evidence="6" type="primary">nusB</name>
    <name evidence="8" type="ORF">TPSD3_01400</name>
</gene>
<comment type="caution">
    <text evidence="8">The sequence shown here is derived from an EMBL/GenBank/DDBJ whole genome shotgun (WGS) entry which is preliminary data.</text>
</comment>
<organism evidence="8 9">
    <name type="scientific">Thioflexithrix psekupsensis</name>
    <dbReference type="NCBI Taxonomy" id="1570016"/>
    <lineage>
        <taxon>Bacteria</taxon>
        <taxon>Pseudomonadati</taxon>
        <taxon>Pseudomonadota</taxon>
        <taxon>Gammaproteobacteria</taxon>
        <taxon>Thiotrichales</taxon>
        <taxon>Thioflexithrix</taxon>
    </lineage>
</organism>
<reference evidence="8 9" key="1">
    <citation type="submission" date="2016-12" db="EMBL/GenBank/DDBJ databases">
        <title>Thioflexothrix psekupsii D3 genome sequencing and assembly.</title>
        <authorList>
            <person name="Fomenkov A."/>
            <person name="Vincze T."/>
            <person name="Grabovich M."/>
            <person name="Anton B.P."/>
            <person name="Dubinina G."/>
            <person name="Orlova M."/>
            <person name="Belousova E."/>
            <person name="Roberts R.J."/>
        </authorList>
    </citation>
    <scope>NUCLEOTIDE SEQUENCE [LARGE SCALE GENOMIC DNA]</scope>
    <source>
        <strain evidence="8">D3</strain>
    </source>
</reference>
<evidence type="ECO:0000256" key="3">
    <source>
        <dbReference type="ARBA" id="ARBA00022884"/>
    </source>
</evidence>
<feature type="domain" description="NusB/RsmB/TIM44" evidence="7">
    <location>
        <begin position="25"/>
        <end position="149"/>
    </location>
</feature>
<dbReference type="SUPFAM" id="SSF48013">
    <property type="entry name" value="NusB-like"/>
    <property type="match status" value="1"/>
</dbReference>
<dbReference type="Proteomes" id="UP000194798">
    <property type="component" value="Unassembled WGS sequence"/>
</dbReference>
<dbReference type="PANTHER" id="PTHR11078:SF3">
    <property type="entry name" value="ANTITERMINATION NUSB DOMAIN-CONTAINING PROTEIN"/>
    <property type="match status" value="1"/>
</dbReference>
<dbReference type="HAMAP" id="MF_00073">
    <property type="entry name" value="NusB"/>
    <property type="match status" value="1"/>
</dbReference>
<keyword evidence="4 6" id="KW-0805">Transcription regulation</keyword>
<dbReference type="Pfam" id="PF01029">
    <property type="entry name" value="NusB"/>
    <property type="match status" value="1"/>
</dbReference>
<dbReference type="GO" id="GO:0005829">
    <property type="term" value="C:cytosol"/>
    <property type="evidence" value="ECO:0007669"/>
    <property type="project" value="TreeGrafter"/>
</dbReference>
<comment type="similarity">
    <text evidence="1 6">Belongs to the NusB family.</text>
</comment>
<proteinExistence type="inferred from homology"/>
<accession>A0A251XBB9</accession>
<evidence type="ECO:0000256" key="5">
    <source>
        <dbReference type="ARBA" id="ARBA00023163"/>
    </source>
</evidence>
<evidence type="ECO:0000256" key="2">
    <source>
        <dbReference type="ARBA" id="ARBA00022814"/>
    </source>
</evidence>
<sequence>MADLHPLVGVSEQARVVVPQARTYARERALQALYQWSLAGHDIKTIEEQFLAEQPMERVDVDYFLLLLHGVPAHIGELDQEISPLLDRKISQLDPIEHSILRMGCYELKYQKEVPWRTVIDEGVKLAKKFGAADESYKYVNGVLDKLARKQL</sequence>
<dbReference type="Gene3D" id="1.10.940.10">
    <property type="entry name" value="NusB-like"/>
    <property type="match status" value="1"/>
</dbReference>
<evidence type="ECO:0000256" key="6">
    <source>
        <dbReference type="HAMAP-Rule" id="MF_00073"/>
    </source>
</evidence>
<name>A0A251XBB9_9GAMM</name>
<dbReference type="GO" id="GO:0006353">
    <property type="term" value="P:DNA-templated transcription termination"/>
    <property type="evidence" value="ECO:0007669"/>
    <property type="project" value="UniProtKB-UniRule"/>
</dbReference>
<dbReference type="AlphaFoldDB" id="A0A251XBB9"/>
<protein>
    <recommendedName>
        <fullName evidence="6">Transcription antitermination protein NusB</fullName>
    </recommendedName>
    <alternativeName>
        <fullName evidence="6">Antitermination factor NusB</fullName>
    </alternativeName>
</protein>
<dbReference type="RefSeq" id="WP_086486806.1">
    <property type="nucleotide sequence ID" value="NZ_MSLT01000006.1"/>
</dbReference>
<evidence type="ECO:0000313" key="8">
    <source>
        <dbReference type="EMBL" id="OUD15215.1"/>
    </source>
</evidence>
<dbReference type="OrthoDB" id="9789556at2"/>
<dbReference type="GO" id="GO:0031564">
    <property type="term" value="P:transcription antitermination"/>
    <property type="evidence" value="ECO:0007669"/>
    <property type="project" value="UniProtKB-KW"/>
</dbReference>
<dbReference type="PANTHER" id="PTHR11078">
    <property type="entry name" value="N UTILIZATION SUBSTANCE PROTEIN B-RELATED"/>
    <property type="match status" value="1"/>
</dbReference>
<evidence type="ECO:0000259" key="7">
    <source>
        <dbReference type="Pfam" id="PF01029"/>
    </source>
</evidence>
<dbReference type="EMBL" id="MSLT01000006">
    <property type="protein sequence ID" value="OUD15215.1"/>
    <property type="molecule type" value="Genomic_DNA"/>
</dbReference>